<accession>A0ABQ9U1S4</accession>
<evidence type="ECO:0000256" key="1">
    <source>
        <dbReference type="SAM" id="MobiDB-lite"/>
    </source>
</evidence>
<evidence type="ECO:0000313" key="2">
    <source>
        <dbReference type="EMBL" id="KAK2090771.1"/>
    </source>
</evidence>
<protein>
    <submittedName>
        <fullName evidence="2">Uncharacterized protein</fullName>
    </submittedName>
</protein>
<sequence>MLPTSQQDGGGLSSEAENRRAETHRSPGCCCHAEDKRPEHGPQTSELLVNYDEP</sequence>
<feature type="region of interest" description="Disordered" evidence="1">
    <location>
        <begin position="1"/>
        <end position="54"/>
    </location>
</feature>
<keyword evidence="3" id="KW-1185">Reference proteome</keyword>
<reference evidence="2 3" key="1">
    <citation type="submission" date="2023-05" db="EMBL/GenBank/DDBJ databases">
        <title>B98-5 Cell Line De Novo Hybrid Assembly: An Optical Mapping Approach.</title>
        <authorList>
            <person name="Kananen K."/>
            <person name="Auerbach J.A."/>
            <person name="Kautto E."/>
            <person name="Blachly J.S."/>
        </authorList>
    </citation>
    <scope>NUCLEOTIDE SEQUENCE [LARGE SCALE GENOMIC DNA]</scope>
    <source>
        <strain evidence="2">B95-8</strain>
        <tissue evidence="2">Cell line</tissue>
    </source>
</reference>
<comment type="caution">
    <text evidence="2">The sequence shown here is derived from an EMBL/GenBank/DDBJ whole genome shotgun (WGS) entry which is preliminary data.</text>
</comment>
<dbReference type="EMBL" id="JASSZA010000016">
    <property type="protein sequence ID" value="KAK2090771.1"/>
    <property type="molecule type" value="Genomic_DNA"/>
</dbReference>
<feature type="non-terminal residue" evidence="2">
    <location>
        <position position="1"/>
    </location>
</feature>
<dbReference type="Proteomes" id="UP001266305">
    <property type="component" value="Unassembled WGS sequence"/>
</dbReference>
<evidence type="ECO:0000313" key="3">
    <source>
        <dbReference type="Proteomes" id="UP001266305"/>
    </source>
</evidence>
<feature type="compositionally biased region" description="Basic and acidic residues" evidence="1">
    <location>
        <begin position="16"/>
        <end position="25"/>
    </location>
</feature>
<gene>
    <name evidence="2" type="ORF">P7K49_030055</name>
</gene>
<name>A0ABQ9U1S4_SAGOE</name>
<proteinExistence type="predicted"/>
<organism evidence="2 3">
    <name type="scientific">Saguinus oedipus</name>
    <name type="common">Cotton-top tamarin</name>
    <name type="synonym">Oedipomidas oedipus</name>
    <dbReference type="NCBI Taxonomy" id="9490"/>
    <lineage>
        <taxon>Eukaryota</taxon>
        <taxon>Metazoa</taxon>
        <taxon>Chordata</taxon>
        <taxon>Craniata</taxon>
        <taxon>Vertebrata</taxon>
        <taxon>Euteleostomi</taxon>
        <taxon>Mammalia</taxon>
        <taxon>Eutheria</taxon>
        <taxon>Euarchontoglires</taxon>
        <taxon>Primates</taxon>
        <taxon>Haplorrhini</taxon>
        <taxon>Platyrrhini</taxon>
        <taxon>Cebidae</taxon>
        <taxon>Callitrichinae</taxon>
        <taxon>Saguinus</taxon>
    </lineage>
</organism>